<dbReference type="GO" id="GO:0048015">
    <property type="term" value="P:phosphatidylinositol-mediated signaling"/>
    <property type="evidence" value="ECO:0007669"/>
    <property type="project" value="TreeGrafter"/>
</dbReference>
<feature type="domain" description="PI3K/PI4K catalytic" evidence="3">
    <location>
        <begin position="1"/>
        <end position="251"/>
    </location>
</feature>
<dbReference type="GO" id="GO:0005942">
    <property type="term" value="C:phosphatidylinositol 3-kinase complex"/>
    <property type="evidence" value="ECO:0007669"/>
    <property type="project" value="TreeGrafter"/>
</dbReference>
<dbReference type="EMBL" id="CAAALY010097645">
    <property type="protein sequence ID" value="VEL28770.1"/>
    <property type="molecule type" value="Genomic_DNA"/>
</dbReference>
<gene>
    <name evidence="4" type="ORF">PXEA_LOCUS22210</name>
</gene>
<evidence type="ECO:0000256" key="1">
    <source>
        <dbReference type="ARBA" id="ARBA00022679"/>
    </source>
</evidence>
<keyword evidence="1" id="KW-0808">Transferase</keyword>
<dbReference type="GO" id="GO:0016303">
    <property type="term" value="F:1-phosphatidylinositol-3-kinase activity"/>
    <property type="evidence" value="ECO:0007669"/>
    <property type="project" value="TreeGrafter"/>
</dbReference>
<proteinExistence type="predicted"/>
<dbReference type="GO" id="GO:0016477">
    <property type="term" value="P:cell migration"/>
    <property type="evidence" value="ECO:0007669"/>
    <property type="project" value="TreeGrafter"/>
</dbReference>
<evidence type="ECO:0000313" key="5">
    <source>
        <dbReference type="Proteomes" id="UP000784294"/>
    </source>
</evidence>
<sequence length="251" mass="28362">MCVFCIVRLNPYDVLPCGSLEGYVEVVPHAVTLARARIEADLLSDQTRLLSNSAGSCPHLYAQQELGSVDMHNCDPYKRRWAWMYFRLHKKRLINSIVDISNMLPKSAKIIDQPGSIDTGEADEVNKQQPESRLHFAGVKASLRFKRRSSNPQILCRYKRRSDQFLLPCATHPTFDEPQQGQSVSFLYNWLASKNRNIDSMAQASERFARSCGAYCVATFLLGIGDRHSDNLMITEDGHVRLILVFANAAL</sequence>
<dbReference type="GO" id="GO:0043491">
    <property type="term" value="P:phosphatidylinositol 3-kinase/protein kinase B signal transduction"/>
    <property type="evidence" value="ECO:0007669"/>
    <property type="project" value="TreeGrafter"/>
</dbReference>
<dbReference type="GO" id="GO:0035005">
    <property type="term" value="F:1-phosphatidylinositol-4-phosphate 3-kinase activity"/>
    <property type="evidence" value="ECO:0007669"/>
    <property type="project" value="TreeGrafter"/>
</dbReference>
<evidence type="ECO:0000256" key="2">
    <source>
        <dbReference type="ARBA" id="ARBA00022777"/>
    </source>
</evidence>
<accession>A0A448X5R8</accession>
<comment type="caution">
    <text evidence="4">The sequence shown here is derived from an EMBL/GenBank/DDBJ whole genome shotgun (WGS) entry which is preliminary data.</text>
</comment>
<dbReference type="GO" id="GO:0005886">
    <property type="term" value="C:plasma membrane"/>
    <property type="evidence" value="ECO:0007669"/>
    <property type="project" value="TreeGrafter"/>
</dbReference>
<dbReference type="InterPro" id="IPR011009">
    <property type="entry name" value="Kinase-like_dom_sf"/>
</dbReference>
<dbReference type="PANTHER" id="PTHR10048">
    <property type="entry name" value="PHOSPHATIDYLINOSITOL KINASE"/>
    <property type="match status" value="1"/>
</dbReference>
<dbReference type="PROSITE" id="PS50290">
    <property type="entry name" value="PI3_4_KINASE_3"/>
    <property type="match status" value="1"/>
</dbReference>
<dbReference type="Proteomes" id="UP000784294">
    <property type="component" value="Unassembled WGS sequence"/>
</dbReference>
<keyword evidence="2" id="KW-0418">Kinase</keyword>
<dbReference type="InterPro" id="IPR000403">
    <property type="entry name" value="PI3/4_kinase_cat_dom"/>
</dbReference>
<dbReference type="AlphaFoldDB" id="A0A448X5R8"/>
<protein>
    <recommendedName>
        <fullName evidence="3">PI3K/PI4K catalytic domain-containing protein</fullName>
    </recommendedName>
</protein>
<reference evidence="4" key="1">
    <citation type="submission" date="2018-11" db="EMBL/GenBank/DDBJ databases">
        <authorList>
            <consortium name="Pathogen Informatics"/>
        </authorList>
    </citation>
    <scope>NUCLEOTIDE SEQUENCE</scope>
</reference>
<dbReference type="SUPFAM" id="SSF56112">
    <property type="entry name" value="Protein kinase-like (PK-like)"/>
    <property type="match status" value="1"/>
</dbReference>
<name>A0A448X5R8_9PLAT</name>
<keyword evidence="5" id="KW-1185">Reference proteome</keyword>
<evidence type="ECO:0000259" key="3">
    <source>
        <dbReference type="PROSITE" id="PS50290"/>
    </source>
</evidence>
<organism evidence="4 5">
    <name type="scientific">Protopolystoma xenopodis</name>
    <dbReference type="NCBI Taxonomy" id="117903"/>
    <lineage>
        <taxon>Eukaryota</taxon>
        <taxon>Metazoa</taxon>
        <taxon>Spiralia</taxon>
        <taxon>Lophotrochozoa</taxon>
        <taxon>Platyhelminthes</taxon>
        <taxon>Monogenea</taxon>
        <taxon>Polyopisthocotylea</taxon>
        <taxon>Polystomatidea</taxon>
        <taxon>Polystomatidae</taxon>
        <taxon>Protopolystoma</taxon>
    </lineage>
</organism>
<dbReference type="OrthoDB" id="67688at2759"/>
<dbReference type="Gene3D" id="1.10.1070.11">
    <property type="entry name" value="Phosphatidylinositol 3-/4-kinase, catalytic domain"/>
    <property type="match status" value="1"/>
</dbReference>
<dbReference type="PANTHER" id="PTHR10048:SF14">
    <property type="entry name" value="LD28067P"/>
    <property type="match status" value="1"/>
</dbReference>
<dbReference type="GO" id="GO:0005737">
    <property type="term" value="C:cytoplasm"/>
    <property type="evidence" value="ECO:0007669"/>
    <property type="project" value="TreeGrafter"/>
</dbReference>
<dbReference type="InterPro" id="IPR036940">
    <property type="entry name" value="PI3/4_kinase_cat_sf"/>
</dbReference>
<evidence type="ECO:0000313" key="4">
    <source>
        <dbReference type="EMBL" id="VEL28770.1"/>
    </source>
</evidence>
<dbReference type="Pfam" id="PF00454">
    <property type="entry name" value="PI3_PI4_kinase"/>
    <property type="match status" value="1"/>
</dbReference>
<dbReference type="InterPro" id="IPR015433">
    <property type="entry name" value="PI3/4_kinase"/>
</dbReference>